<sequence length="139" mass="15303">MKKSPVDPKAATAMTRTKEQNSRRIRCRIAIIAAIAAVSTTAAAKPLEEKIILRDKPKPVQAFQFVDGEGKSRGLSDFHGKSVLLNIWTTWCVPCRKEMPALDRLQAALGGPNFQVVPLSIDRGGANVVRNFFDRDQDA</sequence>
<organism evidence="5 6">
    <name type="scientific">Nitrobacter winogradskyi</name>
    <name type="common">Nitrobacter agilis</name>
    <dbReference type="NCBI Taxonomy" id="913"/>
    <lineage>
        <taxon>Bacteria</taxon>
        <taxon>Pseudomonadati</taxon>
        <taxon>Pseudomonadota</taxon>
        <taxon>Alphaproteobacteria</taxon>
        <taxon>Hyphomicrobiales</taxon>
        <taxon>Nitrobacteraceae</taxon>
        <taxon>Nitrobacter</taxon>
    </lineage>
</organism>
<accession>A0A4Y3W8W8</accession>
<evidence type="ECO:0000256" key="3">
    <source>
        <dbReference type="ARBA" id="ARBA00023284"/>
    </source>
</evidence>
<dbReference type="GO" id="GO:0017004">
    <property type="term" value="P:cytochrome complex assembly"/>
    <property type="evidence" value="ECO:0007669"/>
    <property type="project" value="UniProtKB-KW"/>
</dbReference>
<gene>
    <name evidence="5" type="ORF">NWI01_13160</name>
</gene>
<evidence type="ECO:0000313" key="5">
    <source>
        <dbReference type="EMBL" id="GEC15424.1"/>
    </source>
</evidence>
<dbReference type="Proteomes" id="UP000318825">
    <property type="component" value="Unassembled WGS sequence"/>
</dbReference>
<feature type="domain" description="Thioredoxin" evidence="4">
    <location>
        <begin position="52"/>
        <end position="139"/>
    </location>
</feature>
<dbReference type="InterPro" id="IPR050553">
    <property type="entry name" value="Thioredoxin_ResA/DsbE_sf"/>
</dbReference>
<proteinExistence type="predicted"/>
<evidence type="ECO:0000313" key="6">
    <source>
        <dbReference type="Proteomes" id="UP000318825"/>
    </source>
</evidence>
<dbReference type="InterPro" id="IPR017937">
    <property type="entry name" value="Thioredoxin_CS"/>
</dbReference>
<comment type="caution">
    <text evidence="5">The sequence shown here is derived from an EMBL/GenBank/DDBJ whole genome shotgun (WGS) entry which is preliminary data.</text>
</comment>
<dbReference type="PANTHER" id="PTHR42852">
    <property type="entry name" value="THIOL:DISULFIDE INTERCHANGE PROTEIN DSBE"/>
    <property type="match status" value="1"/>
</dbReference>
<dbReference type="PANTHER" id="PTHR42852:SF13">
    <property type="entry name" value="PROTEIN DIPZ"/>
    <property type="match status" value="1"/>
</dbReference>
<dbReference type="Pfam" id="PF08534">
    <property type="entry name" value="Redoxin"/>
    <property type="match status" value="1"/>
</dbReference>
<dbReference type="SUPFAM" id="SSF52833">
    <property type="entry name" value="Thioredoxin-like"/>
    <property type="match status" value="1"/>
</dbReference>
<dbReference type="CDD" id="cd02966">
    <property type="entry name" value="TlpA_like_family"/>
    <property type="match status" value="1"/>
</dbReference>
<comment type="subcellular location">
    <subcellularLocation>
        <location evidence="1">Cell envelope</location>
    </subcellularLocation>
</comment>
<protein>
    <recommendedName>
        <fullName evidence="4">Thioredoxin domain-containing protein</fullName>
    </recommendedName>
</protein>
<dbReference type="GO" id="GO:0030313">
    <property type="term" value="C:cell envelope"/>
    <property type="evidence" value="ECO:0007669"/>
    <property type="project" value="UniProtKB-SubCell"/>
</dbReference>
<dbReference type="PROSITE" id="PS51352">
    <property type="entry name" value="THIOREDOXIN_2"/>
    <property type="match status" value="1"/>
</dbReference>
<dbReference type="InterPro" id="IPR013740">
    <property type="entry name" value="Redoxin"/>
</dbReference>
<evidence type="ECO:0000256" key="2">
    <source>
        <dbReference type="ARBA" id="ARBA00022748"/>
    </source>
</evidence>
<dbReference type="InterPro" id="IPR036249">
    <property type="entry name" value="Thioredoxin-like_sf"/>
</dbReference>
<evidence type="ECO:0000256" key="1">
    <source>
        <dbReference type="ARBA" id="ARBA00004196"/>
    </source>
</evidence>
<dbReference type="InterPro" id="IPR013766">
    <property type="entry name" value="Thioredoxin_domain"/>
</dbReference>
<dbReference type="PROSITE" id="PS00194">
    <property type="entry name" value="THIOREDOXIN_1"/>
    <property type="match status" value="1"/>
</dbReference>
<evidence type="ECO:0000259" key="4">
    <source>
        <dbReference type="PROSITE" id="PS51352"/>
    </source>
</evidence>
<dbReference type="Gene3D" id="3.40.30.10">
    <property type="entry name" value="Glutaredoxin"/>
    <property type="match status" value="1"/>
</dbReference>
<dbReference type="GO" id="GO:0015036">
    <property type="term" value="F:disulfide oxidoreductase activity"/>
    <property type="evidence" value="ECO:0007669"/>
    <property type="project" value="UniProtKB-ARBA"/>
</dbReference>
<dbReference type="EMBL" id="BJNF01000029">
    <property type="protein sequence ID" value="GEC15424.1"/>
    <property type="molecule type" value="Genomic_DNA"/>
</dbReference>
<name>A0A4Y3W8W8_NITWI</name>
<reference evidence="5 6" key="1">
    <citation type="submission" date="2019-06" db="EMBL/GenBank/DDBJ databases">
        <title>Whole genome shotgun sequence of Nitrobacter winogradskyi NBRC 14297.</title>
        <authorList>
            <person name="Hosoyama A."/>
            <person name="Uohara A."/>
            <person name="Ohji S."/>
            <person name="Ichikawa N."/>
        </authorList>
    </citation>
    <scope>NUCLEOTIDE SEQUENCE [LARGE SCALE GENOMIC DNA]</scope>
    <source>
        <strain evidence="5 6">NBRC 14297</strain>
    </source>
</reference>
<dbReference type="AlphaFoldDB" id="A0A4Y3W8W8"/>
<keyword evidence="2" id="KW-0201">Cytochrome c-type biogenesis</keyword>
<keyword evidence="3" id="KW-0676">Redox-active center</keyword>